<dbReference type="InParanoid" id="C3Z174"/>
<evidence type="ECO:0000313" key="2">
    <source>
        <dbReference type="EMBL" id="EEN53773.1"/>
    </source>
</evidence>
<name>C3Z174_BRAFL</name>
<feature type="region of interest" description="Disordered" evidence="1">
    <location>
        <begin position="373"/>
        <end position="396"/>
    </location>
</feature>
<protein>
    <submittedName>
        <fullName evidence="2">Uncharacterized protein</fullName>
    </submittedName>
</protein>
<sequence length="396" mass="44653">MPGDLHAAGYSQLNQFRYVTTNVNNVYVALTGLLTFDNQIPLFRNDNEINQVWASQQKHLECIQDPPDRAMYSITKYVTKNEHRLPYYTTVRGSNILEKFHKFLPVMIPEPHCAAIPFQVYPLSGIARWNTNREANSVLGKKGRKNTMYTNPVIHSNVQQQADKWAREMPNVLKDTLLNYSVLHWSTSKVQVPAEAVAKAEECIAAAMSQQDGKPLKIQQGVITQLLGALFTRQQLAESSVHGGNEYKALGNNKVQAIFDEERKTNPSALPVQYIPYASPRDQCVRGWLEIFFDDNAWFGDQNAHDDVICFQNYENNLKILIGAPWRQVAVPAPVIAQVDSFESNPSDKYRASKVRALMDALFTSDKMIHNNTDGSESDGLGSSVTGQQNNTWMFP</sequence>
<dbReference type="AlphaFoldDB" id="C3Z174"/>
<organism>
    <name type="scientific">Branchiostoma floridae</name>
    <name type="common">Florida lancelet</name>
    <name type="synonym">Amphioxus</name>
    <dbReference type="NCBI Taxonomy" id="7739"/>
    <lineage>
        <taxon>Eukaryota</taxon>
        <taxon>Metazoa</taxon>
        <taxon>Chordata</taxon>
        <taxon>Cephalochordata</taxon>
        <taxon>Leptocardii</taxon>
        <taxon>Amphioxiformes</taxon>
        <taxon>Branchiostomatidae</taxon>
        <taxon>Branchiostoma</taxon>
    </lineage>
</organism>
<reference evidence="2" key="1">
    <citation type="journal article" date="2008" name="Nature">
        <title>The amphioxus genome and the evolution of the chordate karyotype.</title>
        <authorList>
            <consortium name="US DOE Joint Genome Institute (JGI-PGF)"/>
            <person name="Putnam N.H."/>
            <person name="Butts T."/>
            <person name="Ferrier D.E.K."/>
            <person name="Furlong R.F."/>
            <person name="Hellsten U."/>
            <person name="Kawashima T."/>
            <person name="Robinson-Rechavi M."/>
            <person name="Shoguchi E."/>
            <person name="Terry A."/>
            <person name="Yu J.-K."/>
            <person name="Benito-Gutierrez E.L."/>
            <person name="Dubchak I."/>
            <person name="Garcia-Fernandez J."/>
            <person name="Gibson-Brown J.J."/>
            <person name="Grigoriev I.V."/>
            <person name="Horton A.C."/>
            <person name="de Jong P.J."/>
            <person name="Jurka J."/>
            <person name="Kapitonov V.V."/>
            <person name="Kohara Y."/>
            <person name="Kuroki Y."/>
            <person name="Lindquist E."/>
            <person name="Lucas S."/>
            <person name="Osoegawa K."/>
            <person name="Pennacchio L.A."/>
            <person name="Salamov A.A."/>
            <person name="Satou Y."/>
            <person name="Sauka-Spengler T."/>
            <person name="Schmutz J."/>
            <person name="Shin-I T."/>
            <person name="Toyoda A."/>
            <person name="Bronner-Fraser M."/>
            <person name="Fujiyama A."/>
            <person name="Holland L.Z."/>
            <person name="Holland P.W.H."/>
            <person name="Satoh N."/>
            <person name="Rokhsar D.S."/>
        </authorList>
    </citation>
    <scope>NUCLEOTIDE SEQUENCE [LARGE SCALE GENOMIC DNA]</scope>
    <source>
        <strain evidence="2">S238N-H82</strain>
        <tissue evidence="2">Testes</tissue>
    </source>
</reference>
<evidence type="ECO:0000256" key="1">
    <source>
        <dbReference type="SAM" id="MobiDB-lite"/>
    </source>
</evidence>
<dbReference type="EMBL" id="GG666571">
    <property type="protein sequence ID" value="EEN53773.1"/>
    <property type="molecule type" value="Genomic_DNA"/>
</dbReference>
<proteinExistence type="predicted"/>
<accession>C3Z174</accession>
<dbReference type="PANTHER" id="PTHR47773:SF1">
    <property type="entry name" value="C2H2-TYPE DOMAIN-CONTAINING PROTEIN"/>
    <property type="match status" value="1"/>
</dbReference>
<dbReference type="PANTHER" id="PTHR47773">
    <property type="entry name" value="SI:DKEY-9I5.2-RELATED"/>
    <property type="match status" value="1"/>
</dbReference>
<gene>
    <name evidence="2" type="ORF">BRAFLDRAFT_77336</name>
</gene>